<dbReference type="EC" id="2.7.1.23" evidence="9"/>
<dbReference type="InterPro" id="IPR017437">
    <property type="entry name" value="ATP-NAD_kinase_PpnK-typ_C"/>
</dbReference>
<keyword evidence="3 9" id="KW-0547">Nucleotide-binding</keyword>
<dbReference type="GO" id="GO:0005524">
    <property type="term" value="F:ATP binding"/>
    <property type="evidence" value="ECO:0007669"/>
    <property type="project" value="UniProtKB-KW"/>
</dbReference>
<evidence type="ECO:0000256" key="3">
    <source>
        <dbReference type="ARBA" id="ARBA00022741"/>
    </source>
</evidence>
<dbReference type="GO" id="GO:0019674">
    <property type="term" value="P:NAD+ metabolic process"/>
    <property type="evidence" value="ECO:0007669"/>
    <property type="project" value="InterPro"/>
</dbReference>
<comment type="subcellular location">
    <subcellularLocation>
        <location evidence="9">Cytoplasm</location>
    </subcellularLocation>
</comment>
<feature type="binding site" evidence="9">
    <location>
        <position position="140"/>
    </location>
    <ligand>
        <name>NAD(+)</name>
        <dbReference type="ChEBI" id="CHEBI:57540"/>
    </ligand>
</feature>
<accession>A0A7M4DR79</accession>
<comment type="caution">
    <text evidence="9">Lacks conserved residue(s) required for the propagation of feature annotation.</text>
</comment>
<comment type="cofactor">
    <cofactor evidence="9">
        <name>a divalent metal cation</name>
        <dbReference type="ChEBI" id="CHEBI:60240"/>
    </cofactor>
</comment>
<evidence type="ECO:0000313" key="10">
    <source>
        <dbReference type="EMBL" id="VZO39973.1"/>
    </source>
</evidence>
<keyword evidence="5 9" id="KW-0067">ATP-binding</keyword>
<evidence type="ECO:0000313" key="11">
    <source>
        <dbReference type="Proteomes" id="UP000419743"/>
    </source>
</evidence>
<dbReference type="Pfam" id="PF01513">
    <property type="entry name" value="NAD_kinase"/>
    <property type="match status" value="1"/>
</dbReference>
<feature type="binding site" evidence="9">
    <location>
        <position position="59"/>
    </location>
    <ligand>
        <name>NAD(+)</name>
        <dbReference type="ChEBI" id="CHEBI:57540"/>
    </ligand>
</feature>
<protein>
    <recommendedName>
        <fullName evidence="9">NAD kinase</fullName>
        <ecNumber evidence="9">2.7.1.23</ecNumber>
    </recommendedName>
    <alternativeName>
        <fullName evidence="9">ATP-dependent NAD kinase</fullName>
    </alternativeName>
</protein>
<comment type="catalytic activity">
    <reaction evidence="8 9">
        <text>NAD(+) + ATP = ADP + NADP(+) + H(+)</text>
        <dbReference type="Rhea" id="RHEA:18629"/>
        <dbReference type="ChEBI" id="CHEBI:15378"/>
        <dbReference type="ChEBI" id="CHEBI:30616"/>
        <dbReference type="ChEBI" id="CHEBI:57540"/>
        <dbReference type="ChEBI" id="CHEBI:58349"/>
        <dbReference type="ChEBI" id="CHEBI:456216"/>
        <dbReference type="EC" id="2.7.1.23"/>
    </reaction>
</comment>
<dbReference type="InterPro" id="IPR016064">
    <property type="entry name" value="NAD/diacylglycerol_kinase_sf"/>
</dbReference>
<dbReference type="AlphaFoldDB" id="A0A7M4DR79"/>
<dbReference type="Gene3D" id="3.40.50.10330">
    <property type="entry name" value="Probable inorganic polyphosphate/atp-NAD kinase, domain 1"/>
    <property type="match status" value="1"/>
</dbReference>
<evidence type="ECO:0000256" key="5">
    <source>
        <dbReference type="ARBA" id="ARBA00022840"/>
    </source>
</evidence>
<evidence type="ECO:0000256" key="6">
    <source>
        <dbReference type="ARBA" id="ARBA00022857"/>
    </source>
</evidence>
<feature type="binding site" evidence="9">
    <location>
        <position position="159"/>
    </location>
    <ligand>
        <name>NAD(+)</name>
        <dbReference type="ChEBI" id="CHEBI:57540"/>
    </ligand>
</feature>
<gene>
    <name evidence="10" type="primary">ppnK</name>
    <name evidence="9" type="synonym">nadK</name>
    <name evidence="10" type="ORF">HALOF300_04671</name>
</gene>
<comment type="function">
    <text evidence="9">Involved in the regulation of the intracellular balance of NAD and NADP, and is a key enzyme in the biosynthesis of NADP. Catalyzes specifically the phosphorylation on 2'-hydroxyl of the adenosine moiety of NAD to yield NADP.</text>
</comment>
<keyword evidence="11" id="KW-1185">Reference proteome</keyword>
<evidence type="ECO:0000256" key="2">
    <source>
        <dbReference type="ARBA" id="ARBA00022679"/>
    </source>
</evidence>
<name>A0A7M4DR79_9MICO</name>
<evidence type="ECO:0000256" key="7">
    <source>
        <dbReference type="ARBA" id="ARBA00023027"/>
    </source>
</evidence>
<evidence type="ECO:0000256" key="8">
    <source>
        <dbReference type="ARBA" id="ARBA00047925"/>
    </source>
</evidence>
<keyword evidence="1 9" id="KW-0963">Cytoplasm</keyword>
<feature type="binding site" evidence="9">
    <location>
        <begin position="129"/>
        <end position="130"/>
    </location>
    <ligand>
        <name>NAD(+)</name>
        <dbReference type="ChEBI" id="CHEBI:57540"/>
    </ligand>
</feature>
<keyword evidence="6 9" id="KW-0521">NADP</keyword>
<comment type="caution">
    <text evidence="10">The sequence shown here is derived from an EMBL/GenBank/DDBJ whole genome shotgun (WGS) entry which is preliminary data.</text>
</comment>
<dbReference type="RefSeq" id="WP_156743257.1">
    <property type="nucleotide sequence ID" value="NZ_CACRYJ010000066.1"/>
</dbReference>
<feature type="binding site" evidence="9">
    <location>
        <begin position="170"/>
        <end position="175"/>
    </location>
    <ligand>
        <name>NAD(+)</name>
        <dbReference type="ChEBI" id="CHEBI:57540"/>
    </ligand>
</feature>
<dbReference type="GO" id="GO:0046872">
    <property type="term" value="F:metal ion binding"/>
    <property type="evidence" value="ECO:0007669"/>
    <property type="project" value="UniProtKB-UniRule"/>
</dbReference>
<dbReference type="Pfam" id="PF20143">
    <property type="entry name" value="NAD_kinase_C"/>
    <property type="match status" value="1"/>
</dbReference>
<dbReference type="GO" id="GO:0006741">
    <property type="term" value="P:NADP+ biosynthetic process"/>
    <property type="evidence" value="ECO:0007669"/>
    <property type="project" value="UniProtKB-UniRule"/>
</dbReference>
<evidence type="ECO:0000256" key="9">
    <source>
        <dbReference type="HAMAP-Rule" id="MF_00361"/>
    </source>
</evidence>
<proteinExistence type="inferred from homology"/>
<feature type="active site" description="Proton acceptor" evidence="9">
    <location>
        <position position="54"/>
    </location>
</feature>
<dbReference type="Proteomes" id="UP000419743">
    <property type="component" value="Unassembled WGS sequence"/>
</dbReference>
<keyword evidence="2 9" id="KW-0808">Transferase</keyword>
<dbReference type="NCBIfam" id="NF002892">
    <property type="entry name" value="PRK03372.1"/>
    <property type="match status" value="1"/>
</dbReference>
<dbReference type="GO" id="GO:0051287">
    <property type="term" value="F:NAD binding"/>
    <property type="evidence" value="ECO:0007669"/>
    <property type="project" value="UniProtKB-ARBA"/>
</dbReference>
<dbReference type="GO" id="GO:0003951">
    <property type="term" value="F:NAD+ kinase activity"/>
    <property type="evidence" value="ECO:0007669"/>
    <property type="project" value="UniProtKB-UniRule"/>
</dbReference>
<dbReference type="InterPro" id="IPR002504">
    <property type="entry name" value="NADK"/>
</dbReference>
<feature type="binding site" evidence="9">
    <location>
        <begin position="54"/>
        <end position="55"/>
    </location>
    <ligand>
        <name>NAD(+)</name>
        <dbReference type="ChEBI" id="CHEBI:57540"/>
    </ligand>
</feature>
<dbReference type="EMBL" id="CACRYJ010000066">
    <property type="protein sequence ID" value="VZO39973.1"/>
    <property type="molecule type" value="Genomic_DNA"/>
</dbReference>
<dbReference type="PANTHER" id="PTHR20275">
    <property type="entry name" value="NAD KINASE"/>
    <property type="match status" value="1"/>
</dbReference>
<dbReference type="FunFam" id="2.60.200.30:FF:000007">
    <property type="entry name" value="NAD kinase"/>
    <property type="match status" value="1"/>
</dbReference>
<keyword evidence="7 9" id="KW-0520">NAD</keyword>
<dbReference type="Gene3D" id="2.60.200.30">
    <property type="entry name" value="Probable inorganic polyphosphate/atp-NAD kinase, domain 2"/>
    <property type="match status" value="1"/>
</dbReference>
<dbReference type="HAMAP" id="MF_00361">
    <property type="entry name" value="NAD_kinase"/>
    <property type="match status" value="1"/>
</dbReference>
<comment type="similarity">
    <text evidence="9">Belongs to the NAD kinase family.</text>
</comment>
<sequence length="282" mass="30451">MSRRVLILTHPTRPAAVHTAESVASGLRDRGMTPIEESEVDDGDIELAIVLGGDGTILRAAELIRGRETPLVGINLGHVGFLAESEVDRVADVVRRAAERDYVVEERMTLDVTVQRPDSDELHHGWAINEASVEKSERERMIEVAIGIDERGLSTFGCDGVVLATPTGSTAYAFSAGGPVVWPDVEAMLLTPISAHALFARPLVVGPDSRMSVEILARSYSSAVVWCDGRRRIDAPPGSHIDVVRGAEPVRLARLNLAPFTDRLVGKFNLPVAGWRGGREAP</sequence>
<evidence type="ECO:0000256" key="4">
    <source>
        <dbReference type="ARBA" id="ARBA00022777"/>
    </source>
</evidence>
<evidence type="ECO:0000256" key="1">
    <source>
        <dbReference type="ARBA" id="ARBA00022490"/>
    </source>
</evidence>
<keyword evidence="4 9" id="KW-0418">Kinase</keyword>
<dbReference type="SUPFAM" id="SSF111331">
    <property type="entry name" value="NAD kinase/diacylglycerol kinase-like"/>
    <property type="match status" value="1"/>
</dbReference>
<dbReference type="PANTHER" id="PTHR20275:SF0">
    <property type="entry name" value="NAD KINASE"/>
    <property type="match status" value="1"/>
</dbReference>
<dbReference type="GO" id="GO:0005737">
    <property type="term" value="C:cytoplasm"/>
    <property type="evidence" value="ECO:0007669"/>
    <property type="project" value="UniProtKB-SubCell"/>
</dbReference>
<reference evidence="10 11" key="1">
    <citation type="submission" date="2019-11" db="EMBL/GenBank/DDBJ databases">
        <authorList>
            <person name="Criscuolo A."/>
        </authorList>
    </citation>
    <scope>NUCLEOTIDE SEQUENCE [LARGE SCALE GENOMIC DNA]</scope>
    <source>
        <strain evidence="10">CIP111667</strain>
    </source>
</reference>
<dbReference type="InterPro" id="IPR017438">
    <property type="entry name" value="ATP-NAD_kinase_N"/>
</dbReference>
<organism evidence="10 11">
    <name type="scientific">Occultella aeris</name>
    <dbReference type="NCBI Taxonomy" id="2761496"/>
    <lineage>
        <taxon>Bacteria</taxon>
        <taxon>Bacillati</taxon>
        <taxon>Actinomycetota</taxon>
        <taxon>Actinomycetes</taxon>
        <taxon>Micrococcales</taxon>
        <taxon>Ruaniaceae</taxon>
        <taxon>Occultella</taxon>
    </lineage>
</organism>